<protein>
    <submittedName>
        <fullName evidence="2">Uncharacterized protein</fullName>
    </submittedName>
</protein>
<feature type="compositionally biased region" description="Low complexity" evidence="1">
    <location>
        <begin position="92"/>
        <end position="128"/>
    </location>
</feature>
<dbReference type="Proteomes" id="UP001165082">
    <property type="component" value="Unassembled WGS sequence"/>
</dbReference>
<accession>A0A9W7KRT1</accession>
<dbReference type="OrthoDB" id="10493846at2759"/>
<proteinExistence type="predicted"/>
<dbReference type="EMBL" id="BRXZ01000303">
    <property type="protein sequence ID" value="GMI09215.1"/>
    <property type="molecule type" value="Genomic_DNA"/>
</dbReference>
<dbReference type="AlphaFoldDB" id="A0A9W7KRT1"/>
<evidence type="ECO:0000313" key="3">
    <source>
        <dbReference type="Proteomes" id="UP001165082"/>
    </source>
</evidence>
<evidence type="ECO:0000313" key="2">
    <source>
        <dbReference type="EMBL" id="GMI09215.1"/>
    </source>
</evidence>
<name>A0A9W7KRT1_9STRA</name>
<organism evidence="2 3">
    <name type="scientific">Triparma retinervis</name>
    <dbReference type="NCBI Taxonomy" id="2557542"/>
    <lineage>
        <taxon>Eukaryota</taxon>
        <taxon>Sar</taxon>
        <taxon>Stramenopiles</taxon>
        <taxon>Ochrophyta</taxon>
        <taxon>Bolidophyceae</taxon>
        <taxon>Parmales</taxon>
        <taxon>Triparmaceae</taxon>
        <taxon>Triparma</taxon>
    </lineage>
</organism>
<gene>
    <name evidence="2" type="ORF">TrRE_jg2010</name>
</gene>
<comment type="caution">
    <text evidence="2">The sequence shown here is derived from an EMBL/GenBank/DDBJ whole genome shotgun (WGS) entry which is preliminary data.</text>
</comment>
<evidence type="ECO:0000256" key="1">
    <source>
        <dbReference type="SAM" id="MobiDB-lite"/>
    </source>
</evidence>
<feature type="region of interest" description="Disordered" evidence="1">
    <location>
        <begin position="1"/>
        <end position="146"/>
    </location>
</feature>
<keyword evidence="3" id="KW-1185">Reference proteome</keyword>
<feature type="non-terminal residue" evidence="2">
    <location>
        <position position="1"/>
    </location>
</feature>
<feature type="compositionally biased region" description="Basic residues" evidence="1">
    <location>
        <begin position="70"/>
        <end position="80"/>
    </location>
</feature>
<sequence>KIEPPLRTSAANKIEPPLRTSKSMPTKKIKTSKPAPPKASSPAVDMFAMFGPKKTTSDKKTAAAPESKPRRPVGRPKKSTTPKASGAAVVISSSRSSRSSSSTTTKTTSSSSTTTKTSSSSSYSTSKKSLPRRSIPPPPSSSVPDTITGFHTINQLGYLALPPSRGLPSPEFSKGWEKFLMYKPIAFLWSDGWNLGQLCPLNLKKGKTGKATKSSGYAKTQKKLGANFWVKYGKQFYLQKISPESYLNEAGHPDDANVGSWCLLAHVNNKR</sequence>
<reference evidence="2" key="1">
    <citation type="submission" date="2022-07" db="EMBL/GenBank/DDBJ databases">
        <title>Genome analysis of Parmales, a sister group of diatoms, reveals the evolutionary specialization of diatoms from phago-mixotrophs to photoautotrophs.</title>
        <authorList>
            <person name="Ban H."/>
            <person name="Sato S."/>
            <person name="Yoshikawa S."/>
            <person name="Kazumasa Y."/>
            <person name="Nakamura Y."/>
            <person name="Ichinomiya M."/>
            <person name="Saitoh K."/>
            <person name="Sato N."/>
            <person name="Blanc-Mathieu R."/>
            <person name="Endo H."/>
            <person name="Kuwata A."/>
            <person name="Ogata H."/>
        </authorList>
    </citation>
    <scope>NUCLEOTIDE SEQUENCE</scope>
</reference>